<dbReference type="EMBL" id="VLPK01000006">
    <property type="protein sequence ID" value="TSJ36477.1"/>
    <property type="molecule type" value="Genomic_DNA"/>
</dbReference>
<evidence type="ECO:0000313" key="7">
    <source>
        <dbReference type="EMBL" id="TSJ36477.1"/>
    </source>
</evidence>
<keyword evidence="4" id="KW-0119">Carbohydrate metabolism</keyword>
<keyword evidence="6" id="KW-0732">Signal</keyword>
<dbReference type="GO" id="GO:0004553">
    <property type="term" value="F:hydrolase activity, hydrolyzing O-glycosyl compounds"/>
    <property type="evidence" value="ECO:0007669"/>
    <property type="project" value="InterPro"/>
</dbReference>
<reference evidence="7 8" key="1">
    <citation type="submission" date="2019-07" db="EMBL/GenBank/DDBJ databases">
        <authorList>
            <person name="Huq M.A."/>
        </authorList>
    </citation>
    <scope>NUCLEOTIDE SEQUENCE [LARGE SCALE GENOMIC DNA]</scope>
    <source>
        <strain evidence="7 8">MAH-19</strain>
    </source>
</reference>
<dbReference type="OrthoDB" id="9803461at2"/>
<name>A0A556M976_9SPHI</name>
<keyword evidence="8" id="KW-1185">Reference proteome</keyword>
<dbReference type="Proteomes" id="UP000318733">
    <property type="component" value="Unassembled WGS sequence"/>
</dbReference>
<dbReference type="CDD" id="cd08983">
    <property type="entry name" value="GH43_Bt3655-like"/>
    <property type="match status" value="1"/>
</dbReference>
<keyword evidence="2" id="KW-0624">Polysaccharide degradation</keyword>
<proteinExistence type="inferred from homology"/>
<evidence type="ECO:0000256" key="6">
    <source>
        <dbReference type="SAM" id="SignalP"/>
    </source>
</evidence>
<keyword evidence="5" id="KW-0326">Glycosidase</keyword>
<organism evidence="7 8">
    <name type="scientific">Mucilaginibacter corticis</name>
    <dbReference type="NCBI Taxonomy" id="2597670"/>
    <lineage>
        <taxon>Bacteria</taxon>
        <taxon>Pseudomonadati</taxon>
        <taxon>Bacteroidota</taxon>
        <taxon>Sphingobacteriia</taxon>
        <taxon>Sphingobacteriales</taxon>
        <taxon>Sphingobacteriaceae</taxon>
        <taxon>Mucilaginibacter</taxon>
    </lineage>
</organism>
<comment type="similarity">
    <text evidence="1">Belongs to the glycosyl hydrolase 43 family.</text>
</comment>
<dbReference type="GO" id="GO:0045493">
    <property type="term" value="P:xylan catabolic process"/>
    <property type="evidence" value="ECO:0007669"/>
    <property type="project" value="UniProtKB-KW"/>
</dbReference>
<gene>
    <name evidence="7" type="ORF">FO440_21835</name>
</gene>
<dbReference type="SUPFAM" id="SSF75005">
    <property type="entry name" value="Arabinanase/levansucrase/invertase"/>
    <property type="match status" value="2"/>
</dbReference>
<evidence type="ECO:0000313" key="8">
    <source>
        <dbReference type="Proteomes" id="UP000318733"/>
    </source>
</evidence>
<feature type="signal peptide" evidence="6">
    <location>
        <begin position="1"/>
        <end position="26"/>
    </location>
</feature>
<dbReference type="InterPro" id="IPR023296">
    <property type="entry name" value="Glyco_hydro_beta-prop_sf"/>
</dbReference>
<accession>A0A556M976</accession>
<comment type="caution">
    <text evidence="7">The sequence shown here is derived from an EMBL/GenBank/DDBJ whole genome shotgun (WGS) entry which is preliminary data.</text>
</comment>
<evidence type="ECO:0000256" key="4">
    <source>
        <dbReference type="ARBA" id="ARBA00023277"/>
    </source>
</evidence>
<dbReference type="AlphaFoldDB" id="A0A556M976"/>
<keyword evidence="2" id="KW-0858">Xylan degradation</keyword>
<evidence type="ECO:0000256" key="3">
    <source>
        <dbReference type="ARBA" id="ARBA00022801"/>
    </source>
</evidence>
<evidence type="ECO:0000256" key="1">
    <source>
        <dbReference type="ARBA" id="ARBA00009865"/>
    </source>
</evidence>
<dbReference type="InterPro" id="IPR006710">
    <property type="entry name" value="Glyco_hydro_43"/>
</dbReference>
<dbReference type="PANTHER" id="PTHR43772:SF2">
    <property type="entry name" value="PUTATIVE (AFU_ORTHOLOGUE AFUA_2G04480)-RELATED"/>
    <property type="match status" value="1"/>
</dbReference>
<dbReference type="RefSeq" id="WP_144250444.1">
    <property type="nucleotide sequence ID" value="NZ_VLPK01000006.1"/>
</dbReference>
<evidence type="ECO:0000256" key="2">
    <source>
        <dbReference type="ARBA" id="ARBA00022651"/>
    </source>
</evidence>
<feature type="chain" id="PRO_5022189687" evidence="6">
    <location>
        <begin position="27"/>
        <end position="629"/>
    </location>
</feature>
<dbReference type="Gene3D" id="2.115.10.20">
    <property type="entry name" value="Glycosyl hydrolase domain, family 43"/>
    <property type="match status" value="2"/>
</dbReference>
<keyword evidence="3 7" id="KW-0378">Hydrolase</keyword>
<dbReference type="Pfam" id="PF04616">
    <property type="entry name" value="Glyco_hydro_43"/>
    <property type="match status" value="2"/>
</dbReference>
<sequence length="629" mass="70992">MKKISYKHRVLLCVSMIVSSMPAATAQKKVAYLFAYFTGNGKSEEAIHFAVSRDGYNFKALNQDAPILNSVKISSTGGVRDPHILRGEDGKTFYMVATDMQVAKNGWGPNTAMVLMKSTDLINWSSVVVNIPSIFKQFADVNRVWAPQTIYDQNEKKYMLYWSMRIGNQADIIYYAYTNKDFTGFISEPKQLFFSPGNKSCIDADIIYKDGKFNLFFKTEGSGNGIKKAVSGSLTSGYVQEDKYLQQTTDPVEGAGVFKLNEGKDYILMYDVYTKGKYQFTKSSDLENFKVIDQDVSMDFHPRHGTVLPITEKEYQRLTAKWGAADDHNPALKGEFADPEVLFSQKTGKYYIYPTSDGFTGWSGTYFKAFSSSDLVKWKDEGVILDLPKDVIWGKRNAWAPTIAEKKIDGQYKYFYYFCAAQKVGVATADNPTGPFKDSGHPLIDKHPAGVNGQQIDPDVFRDPRTGEYYLYWGNGYMAGTRLNEDMLSIDTSAIKVLTPDKSFREGTEVFYRKGKYYFMWSEDDTRSENYQVRYGTSDSPLGPINVPADNLVLAKDPENGIFGTGHNAVLQIPGKDEWYIVYHRFNRPRGITMGDAAGFHREVCIDKLEFNADGSVKRVIPTLKGIHR</sequence>
<dbReference type="InterPro" id="IPR052176">
    <property type="entry name" value="Glycosyl_Hydrlase_43_Enz"/>
</dbReference>
<protein>
    <submittedName>
        <fullName evidence="7">Family 43 glycosylhydrolase</fullName>
    </submittedName>
</protein>
<evidence type="ECO:0000256" key="5">
    <source>
        <dbReference type="ARBA" id="ARBA00023295"/>
    </source>
</evidence>
<dbReference type="PANTHER" id="PTHR43772">
    <property type="entry name" value="ENDO-1,4-BETA-XYLANASE"/>
    <property type="match status" value="1"/>
</dbReference>
<dbReference type="CDD" id="cd18828">
    <property type="entry name" value="GH43_BT3675-like"/>
    <property type="match status" value="1"/>
</dbReference>